<dbReference type="EMBL" id="FO818640">
    <property type="protein sequence ID" value="CDM95392.1"/>
    <property type="molecule type" value="Genomic_DNA"/>
</dbReference>
<keyword evidence="2" id="KW-1185">Reference proteome</keyword>
<protein>
    <submittedName>
        <fullName evidence="1">Uncharacterized protein</fullName>
    </submittedName>
</protein>
<dbReference type="Proteomes" id="UP000032946">
    <property type="component" value="Chromosome"/>
</dbReference>
<name>A0A9P1KES6_9CYAN</name>
<organism evidence="1 2">
    <name type="scientific">Limnospira indica PCC 8005</name>
    <dbReference type="NCBI Taxonomy" id="376219"/>
    <lineage>
        <taxon>Bacteria</taxon>
        <taxon>Bacillati</taxon>
        <taxon>Cyanobacteriota</taxon>
        <taxon>Cyanophyceae</taxon>
        <taxon>Oscillatoriophycideae</taxon>
        <taxon>Oscillatoriales</taxon>
        <taxon>Sirenicapillariaceae</taxon>
        <taxon>Limnospira</taxon>
    </lineage>
</organism>
<evidence type="ECO:0000313" key="1">
    <source>
        <dbReference type="EMBL" id="CDM95392.1"/>
    </source>
</evidence>
<reference evidence="1 2" key="1">
    <citation type="submission" date="2014-02" db="EMBL/GenBank/DDBJ databases">
        <authorList>
            <person name="Genoscope - CEA"/>
        </authorList>
    </citation>
    <scope>NUCLEOTIDE SEQUENCE [LARGE SCALE GENOMIC DNA]</scope>
    <source>
        <strain evidence="1 2">PCC 8005</strain>
    </source>
</reference>
<evidence type="ECO:0000313" key="2">
    <source>
        <dbReference type="Proteomes" id="UP000032946"/>
    </source>
</evidence>
<dbReference type="AlphaFoldDB" id="A0A9P1KES6"/>
<dbReference type="RefSeq" id="WP_006619218.1">
    <property type="nucleotide sequence ID" value="NZ_FO818640.1"/>
</dbReference>
<accession>A0A9P1KES6</accession>
<proteinExistence type="predicted"/>
<sequence length="62" mass="6865">MSRRIQVLMVGAIALLSLGVATWYTHLELSLLTGLLLAIASKGMRRRGYPTRDYSSEDSPDL</sequence>
<gene>
    <name evidence="1" type="ORF">ARTHRO_30661</name>
</gene>